<dbReference type="PROSITE" id="PS51819">
    <property type="entry name" value="VOC"/>
    <property type="match status" value="1"/>
</dbReference>
<feature type="domain" description="VOC" evidence="1">
    <location>
        <begin position="5"/>
        <end position="116"/>
    </location>
</feature>
<name>A0A916RXN8_9BACI</name>
<dbReference type="AlphaFoldDB" id="A0A916RXN8"/>
<evidence type="ECO:0000313" key="3">
    <source>
        <dbReference type="Proteomes" id="UP000613512"/>
    </source>
</evidence>
<dbReference type="InterPro" id="IPR004360">
    <property type="entry name" value="Glyas_Fos-R_dOase_dom"/>
</dbReference>
<dbReference type="InterPro" id="IPR037523">
    <property type="entry name" value="VOC_core"/>
</dbReference>
<keyword evidence="3" id="KW-1185">Reference proteome</keyword>
<gene>
    <name evidence="2" type="ORF">GCM10008025_13970</name>
</gene>
<protein>
    <submittedName>
        <fullName evidence="2">Glyoxalase</fullName>
    </submittedName>
</protein>
<dbReference type="EMBL" id="BMEY01000006">
    <property type="protein sequence ID" value="GGA71288.1"/>
    <property type="molecule type" value="Genomic_DNA"/>
</dbReference>
<reference evidence="2" key="2">
    <citation type="submission" date="2020-09" db="EMBL/GenBank/DDBJ databases">
        <authorList>
            <person name="Sun Q."/>
            <person name="Zhou Y."/>
        </authorList>
    </citation>
    <scope>NUCLEOTIDE SEQUENCE</scope>
    <source>
        <strain evidence="2">CGMCC 1.12408</strain>
    </source>
</reference>
<dbReference type="SUPFAM" id="SSF54593">
    <property type="entry name" value="Glyoxalase/Bleomycin resistance protein/Dihydroxybiphenyl dioxygenase"/>
    <property type="match status" value="1"/>
</dbReference>
<dbReference type="Pfam" id="PF00903">
    <property type="entry name" value="Glyoxalase"/>
    <property type="match status" value="1"/>
</dbReference>
<dbReference type="InterPro" id="IPR029068">
    <property type="entry name" value="Glyas_Bleomycin-R_OHBP_Dase"/>
</dbReference>
<dbReference type="InterPro" id="IPR052164">
    <property type="entry name" value="Anthracycline_SecMetBiosynth"/>
</dbReference>
<proteinExistence type="predicted"/>
<evidence type="ECO:0000259" key="1">
    <source>
        <dbReference type="PROSITE" id="PS51819"/>
    </source>
</evidence>
<dbReference type="RefSeq" id="WP_188383960.1">
    <property type="nucleotide sequence ID" value="NZ_BMEY01000006.1"/>
</dbReference>
<accession>A0A916RXN8</accession>
<dbReference type="Proteomes" id="UP000613512">
    <property type="component" value="Unassembled WGS sequence"/>
</dbReference>
<dbReference type="PANTHER" id="PTHR33993:SF5">
    <property type="entry name" value="GLYOXALASE"/>
    <property type="match status" value="1"/>
</dbReference>
<sequence length="116" mass="13624">MNIIGIGGVFLRSEKIEEVKDWYKEVLGITLEDWGGTIIQPQPENETVFSFFKKESDYFPEKYDVMINFQVANIENCLERLEQLGIPLVKDIEKSEYGTFVTIEDPEGRWIELWEK</sequence>
<organism evidence="2 3">
    <name type="scientific">Ornithinibacillus halotolerans</name>
    <dbReference type="NCBI Taxonomy" id="1274357"/>
    <lineage>
        <taxon>Bacteria</taxon>
        <taxon>Bacillati</taxon>
        <taxon>Bacillota</taxon>
        <taxon>Bacilli</taxon>
        <taxon>Bacillales</taxon>
        <taxon>Bacillaceae</taxon>
        <taxon>Ornithinibacillus</taxon>
    </lineage>
</organism>
<dbReference type="PANTHER" id="PTHR33993">
    <property type="entry name" value="GLYOXALASE-RELATED"/>
    <property type="match status" value="1"/>
</dbReference>
<dbReference type="Gene3D" id="3.10.180.10">
    <property type="entry name" value="2,3-Dihydroxybiphenyl 1,2-Dioxygenase, domain 1"/>
    <property type="match status" value="1"/>
</dbReference>
<reference evidence="2" key="1">
    <citation type="journal article" date="2014" name="Int. J. Syst. Evol. Microbiol.">
        <title>Complete genome sequence of Corynebacterium casei LMG S-19264T (=DSM 44701T), isolated from a smear-ripened cheese.</title>
        <authorList>
            <consortium name="US DOE Joint Genome Institute (JGI-PGF)"/>
            <person name="Walter F."/>
            <person name="Albersmeier A."/>
            <person name="Kalinowski J."/>
            <person name="Ruckert C."/>
        </authorList>
    </citation>
    <scope>NUCLEOTIDE SEQUENCE</scope>
    <source>
        <strain evidence="2">CGMCC 1.12408</strain>
    </source>
</reference>
<evidence type="ECO:0000313" key="2">
    <source>
        <dbReference type="EMBL" id="GGA71288.1"/>
    </source>
</evidence>
<dbReference type="CDD" id="cd06587">
    <property type="entry name" value="VOC"/>
    <property type="match status" value="1"/>
</dbReference>
<comment type="caution">
    <text evidence="2">The sequence shown here is derived from an EMBL/GenBank/DDBJ whole genome shotgun (WGS) entry which is preliminary data.</text>
</comment>